<dbReference type="EMBL" id="LGGN01000262">
    <property type="protein sequence ID" value="KUK76358.1"/>
    <property type="molecule type" value="Genomic_DNA"/>
</dbReference>
<feature type="non-terminal residue" evidence="3">
    <location>
        <position position="1"/>
    </location>
</feature>
<organism evidence="3 4">
    <name type="scientific">Proteiniphilum acetatigenes</name>
    <dbReference type="NCBI Taxonomy" id="294710"/>
    <lineage>
        <taxon>Bacteria</taxon>
        <taxon>Pseudomonadati</taxon>
        <taxon>Bacteroidota</taxon>
        <taxon>Bacteroidia</taxon>
        <taxon>Bacteroidales</taxon>
        <taxon>Dysgonomonadaceae</taxon>
        <taxon>Proteiniphilum</taxon>
    </lineage>
</organism>
<dbReference type="NCBIfam" id="NF045579">
    <property type="entry name" value="rhamnoside_JR"/>
    <property type="match status" value="1"/>
</dbReference>
<accession>A0A101HGC5</accession>
<dbReference type="PANTHER" id="PTHR43817:SF1">
    <property type="entry name" value="HYDROLASE, FAMILY 43, PUTATIVE (AFU_ORTHOLOGUE AFUA_3G01660)-RELATED"/>
    <property type="match status" value="1"/>
</dbReference>
<feature type="non-terminal residue" evidence="3">
    <location>
        <position position="917"/>
    </location>
</feature>
<name>A0A101HGC5_9BACT</name>
<evidence type="ECO:0000313" key="4">
    <source>
        <dbReference type="Proteomes" id="UP000053860"/>
    </source>
</evidence>
<evidence type="ECO:0000256" key="2">
    <source>
        <dbReference type="ARBA" id="ARBA00022801"/>
    </source>
</evidence>
<proteinExistence type="predicted"/>
<sequence length="917" mass="103510">INKESLTKDLESMKQTGIGNVMYLEVNVGVPRGNVDFFSEEWQRLFAHAVKEAERLGIEISLGLGPGWTGSGGPWVKPEESMQHIVSGSVILDGGKSVDITLPVPPPKRPYFGLPSELINQWNDFYEEIAVIAFPYTPKRDSIQDIDEKALYYRPPYTSVAGVKPYIIPEIAYPEMTGKAIETEKIIDLTGKMDKNGRLKWNAPKGKWVVMRFVSRNNGASTRPAPLPGLGFESDKFSKKALNNHLDHFIGSLLNKTGIPEKNAKGGLKRLHMDSWEMGAQNWSQNFREEFKKRRGYDPLYFYPILTGIIVENREISERFLWDLRQTSQELVIENHAKEAKRYAKAYDMGFSIEPYDMNPTADLELGAVADIPMCEFWSKGFGFNSAFSCIEATSIGHINGSPIIAAEAFTADPGEGWKQYPDVMKNQGDWAFASGINRFVYHTFQNQFLDDSLKPGATMGPYGVHWDRNQTWWPMVHSYHQYISRCQYMLQQGQSVADILFLTPEGAPHVFRPPSSAMTGSDTIPDRKGYNFDGVAPGQLYSASVENGLIVFPGGATYRILVLPIVKTMTPALLKKIRFLIAEGATIVGVPPVKSPSLTGYPGCDTEVRQIAEEVWGDLHLPKELSASHCGKGVIIWGEELEENSDNLYPHYDILSGILKEMKVAEDFRSEKEEIRYTHRTSADWDIYFLSNKTNRFVSPICHFRVGKAHATLWDPITGKSYSIDDLTSENNQSTLPLKFEPYQSYFIVFDKKDKDIAPQSDSFFQTESIITSLTGSWDVSFNPAFGGPRKILFDSLTDWSQHPDDGVRYYSGIVTYTKIFNIPAEALSENKKIYVDLGEVKNMARVKLNGKEVGIVWTNPWKLDISALVRSKNNLLEIEVANLWVNRLIGDENLADDGIRQGEWPDWILRKEKRP</sequence>
<comment type="caution">
    <text evidence="3">The sequence shown here is derived from an EMBL/GenBank/DDBJ whole genome shotgun (WGS) entry which is preliminary data.</text>
</comment>
<dbReference type="SUPFAM" id="SSF49785">
    <property type="entry name" value="Galactose-binding domain-like"/>
    <property type="match status" value="1"/>
</dbReference>
<dbReference type="PATRIC" id="fig|294710.3.peg.1676"/>
<dbReference type="InterPro" id="IPR008979">
    <property type="entry name" value="Galactose-bd-like_sf"/>
</dbReference>
<evidence type="ECO:0000256" key="1">
    <source>
        <dbReference type="ARBA" id="ARBA00022729"/>
    </source>
</evidence>
<keyword evidence="2 3" id="KW-0378">Hydrolase</keyword>
<dbReference type="GO" id="GO:0004553">
    <property type="term" value="F:hydrolase activity, hydrolyzing O-glycosyl compounds"/>
    <property type="evidence" value="ECO:0007669"/>
    <property type="project" value="UniProtKB-ARBA"/>
</dbReference>
<keyword evidence="1" id="KW-0732">Signal</keyword>
<protein>
    <submittedName>
        <fullName evidence="3">Putative glycosyslhydrolase</fullName>
    </submittedName>
</protein>
<dbReference type="STRING" id="1123008.GCA_000380985_00009"/>
<gene>
    <name evidence="3" type="ORF">XD92_1242</name>
</gene>
<reference evidence="4" key="1">
    <citation type="journal article" date="2015" name="MBio">
        <title>Genome-Resolved Metagenomic Analysis Reveals Roles for Candidate Phyla and Other Microbial Community Members in Biogeochemical Transformations in Oil Reservoirs.</title>
        <authorList>
            <person name="Hu P."/>
            <person name="Tom L."/>
            <person name="Singh A."/>
            <person name="Thomas B.C."/>
            <person name="Baker B.J."/>
            <person name="Piceno Y.M."/>
            <person name="Andersen G.L."/>
            <person name="Banfield J.F."/>
        </authorList>
    </citation>
    <scope>NUCLEOTIDE SEQUENCE [LARGE SCALE GENOMIC DNA]</scope>
</reference>
<dbReference type="Gene3D" id="2.60.120.260">
    <property type="entry name" value="Galactose-binding domain-like"/>
    <property type="match status" value="1"/>
</dbReference>
<dbReference type="PANTHER" id="PTHR43817">
    <property type="entry name" value="GLYCOSYL HYDROLASE"/>
    <property type="match status" value="1"/>
</dbReference>
<dbReference type="AlphaFoldDB" id="A0A101HGC5"/>
<dbReference type="Pfam" id="PF17132">
    <property type="entry name" value="Glyco_hydro_106"/>
    <property type="match status" value="1"/>
</dbReference>
<evidence type="ECO:0000313" key="3">
    <source>
        <dbReference type="EMBL" id="KUK76358.1"/>
    </source>
</evidence>
<dbReference type="Proteomes" id="UP000053860">
    <property type="component" value="Unassembled WGS sequence"/>
</dbReference>